<dbReference type="InterPro" id="IPR018247">
    <property type="entry name" value="EF_Hand_1_Ca_BS"/>
</dbReference>
<keyword evidence="4" id="KW-1185">Reference proteome</keyword>
<feature type="region of interest" description="Disordered" evidence="1">
    <location>
        <begin position="26"/>
        <end position="48"/>
    </location>
</feature>
<protein>
    <submittedName>
        <fullName evidence="3">PEP-CTERM motif protein</fullName>
    </submittedName>
</protein>
<dbReference type="Proteomes" id="UP000315750">
    <property type="component" value="Chromosome"/>
</dbReference>
<dbReference type="Gene3D" id="1.10.1330.10">
    <property type="entry name" value="Dockerin domain"/>
    <property type="match status" value="1"/>
</dbReference>
<feature type="domain" description="Ice-binding protein C-terminal" evidence="2">
    <location>
        <begin position="380"/>
        <end position="402"/>
    </location>
</feature>
<dbReference type="InterPro" id="IPR036439">
    <property type="entry name" value="Dockerin_dom_sf"/>
</dbReference>
<name>A0A518AQG1_9BACT</name>
<proteinExistence type="predicted"/>
<dbReference type="SUPFAM" id="SSF63446">
    <property type="entry name" value="Type I dockerin domain"/>
    <property type="match status" value="1"/>
</dbReference>
<dbReference type="RefSeq" id="WP_197528383.1">
    <property type="nucleotide sequence ID" value="NZ_CP036278.1"/>
</dbReference>
<dbReference type="NCBIfam" id="TIGR02595">
    <property type="entry name" value="PEP_CTERM"/>
    <property type="match status" value="1"/>
</dbReference>
<dbReference type="Pfam" id="PF07589">
    <property type="entry name" value="PEP-CTERM"/>
    <property type="match status" value="1"/>
</dbReference>
<evidence type="ECO:0000313" key="4">
    <source>
        <dbReference type="Proteomes" id="UP000315750"/>
    </source>
</evidence>
<dbReference type="InterPro" id="IPR013424">
    <property type="entry name" value="Ice-binding_C"/>
</dbReference>
<organism evidence="3 4">
    <name type="scientific">Aeoliella mucimassa</name>
    <dbReference type="NCBI Taxonomy" id="2527972"/>
    <lineage>
        <taxon>Bacteria</taxon>
        <taxon>Pseudomonadati</taxon>
        <taxon>Planctomycetota</taxon>
        <taxon>Planctomycetia</taxon>
        <taxon>Pirellulales</taxon>
        <taxon>Lacipirellulaceae</taxon>
        <taxon>Aeoliella</taxon>
    </lineage>
</organism>
<evidence type="ECO:0000256" key="1">
    <source>
        <dbReference type="SAM" id="MobiDB-lite"/>
    </source>
</evidence>
<evidence type="ECO:0000313" key="3">
    <source>
        <dbReference type="EMBL" id="QDU56954.1"/>
    </source>
</evidence>
<dbReference type="GO" id="GO:0000272">
    <property type="term" value="P:polysaccharide catabolic process"/>
    <property type="evidence" value="ECO:0007669"/>
    <property type="project" value="InterPro"/>
</dbReference>
<accession>A0A518AQG1</accession>
<gene>
    <name evidence="3" type="ORF">Pan181_31660</name>
</gene>
<evidence type="ECO:0000259" key="2">
    <source>
        <dbReference type="Pfam" id="PF07589"/>
    </source>
</evidence>
<dbReference type="KEGG" id="amuc:Pan181_31660"/>
<sequence>MPLTPDAVNSSQPAYGTDIANLVSDPFAYDPANPTSTNPLGAHSDGFHADEPAGTDVTLIFDFTNGPITLAAGETFKVDLWGRNNCCFNRDDDYEIELYNGGSLVTSIANQMIPDSAPQFNRSVLGTAGETFDSLRIIAHDSNGTGDNNLFTPVEIRAFASLPLNPVLRIDRATGGMMLENFTAGDINIVGYSLQSLAGSLNSSPSEWISISGNYDATSANGGTGDGSVDVDDEWTVLTTTPNGTDLSEGELDGGDGGVLTSGSQINLGTPWRQTPYEDVTAKLLASDGSIFTVPVQYDGNSIQRGDLDGSGALDANDWEEYVSNAMNDLTGLSPAMAYLAGDLNSDGVTNLFDTDLFIHAYEVANGPGSFQAMVASHNVPEPTSWMLLAVGAIGALVVRRKVQVNWLPACVLVIAAAFASQNAHAIDYTWTGTAGDGNWDNASNWDGNGIPVDDNAGDAGLSLAGLDDRIIFSGSTMPSTNVPQIGGRNATGTNSPILQLNSGGSLSLTSGVGGIGGFITNQTAATRTLIIVGDGVGGGTEDVTLNLSHTGALIRHEQEVTHNLLVNSDGTLTFDAGVEFSSELSQSGRPRYGTFTVDGGAVDIAGPLTRFTVAATGDALAVSNFVDFTAPGGTFTAQYGGDLLDLSAVQAAASLAGDGSFRSTSGYSLGVSDNGDNSFTITSLSQLALLVLQVDPNTGSAIIRNPTGGSVDINSYQVTSVAGAIDPDAWNSFSDQNLDPVNSGTNPGETWDQVGPGSSSIIHEGFLLGSTSIPAGGLSIGSIFDETVFGAGSDGDLEFTYRMSDGSLIPGLVMYEELAAVAGDYNGDGTVNLADYTVWRDNLGASDESAFAAGTGNGGGVDASDYSAWKSNFGATIGSGSLAADTQAVPEPSPQLLMLFSCLALALATLSKSNGFGSMKLKKSTITSFSFFGLTAWCVVAWAAAGSTAHAAVTNDREYLFGDPGSADATLAPPSVQTAATVSEGSPMGFVFDGRISTGDETGPSGAYLDLQVFGPTYTSTSARPGASVGEFGARFDGVDDYMTGQPLDRPDSLSNRLGQSYPIDYTGITSRGVQMWAFIDSAKLATDAPQTLLLDSQIFGGPQISADGKWTQANSQHTTDNFNNFGVVPAEVDVVGDTWQHVMHHVYNANDPQAPARLSGGAGSNHVSVIYVNGIAVSSNVDNLPADFDLLSQGFSGSLVVGAEDDGSGGFKNHFQGVLDDIEMYVFGNNETGTPGNLADGEDWGTFDLFSDNEWIANEIATTIPSGVLQPGDVTKDGDIDGDDIDAFIAGWLSEQIQTGAHSSQLVGDWGTWDKGDMNHDGATDLADLYIMNQALAGAGFSGITGDMLAGQAVPEPASLLFALAGAVGLLGLRKVAKSSVR</sequence>
<dbReference type="PROSITE" id="PS00018">
    <property type="entry name" value="EF_HAND_1"/>
    <property type="match status" value="2"/>
</dbReference>
<reference evidence="3 4" key="1">
    <citation type="submission" date="2019-02" db="EMBL/GenBank/DDBJ databases">
        <title>Deep-cultivation of Planctomycetes and their phenomic and genomic characterization uncovers novel biology.</title>
        <authorList>
            <person name="Wiegand S."/>
            <person name="Jogler M."/>
            <person name="Boedeker C."/>
            <person name="Pinto D."/>
            <person name="Vollmers J."/>
            <person name="Rivas-Marin E."/>
            <person name="Kohn T."/>
            <person name="Peeters S.H."/>
            <person name="Heuer A."/>
            <person name="Rast P."/>
            <person name="Oberbeckmann S."/>
            <person name="Bunk B."/>
            <person name="Jeske O."/>
            <person name="Meyerdierks A."/>
            <person name="Storesund J.E."/>
            <person name="Kallscheuer N."/>
            <person name="Luecker S."/>
            <person name="Lage O.M."/>
            <person name="Pohl T."/>
            <person name="Merkel B.J."/>
            <person name="Hornburger P."/>
            <person name="Mueller R.-W."/>
            <person name="Bruemmer F."/>
            <person name="Labrenz M."/>
            <person name="Spormann A.M."/>
            <person name="Op den Camp H."/>
            <person name="Overmann J."/>
            <person name="Amann R."/>
            <person name="Jetten M.S.M."/>
            <person name="Mascher T."/>
            <person name="Medema M.H."/>
            <person name="Devos D.P."/>
            <person name="Kaster A.-K."/>
            <person name="Ovreas L."/>
            <person name="Rohde M."/>
            <person name="Galperin M.Y."/>
            <person name="Jogler C."/>
        </authorList>
    </citation>
    <scope>NUCLEOTIDE SEQUENCE [LARGE SCALE GENOMIC DNA]</scope>
    <source>
        <strain evidence="3 4">Pan181</strain>
    </source>
</reference>
<dbReference type="EMBL" id="CP036278">
    <property type="protein sequence ID" value="QDU56954.1"/>
    <property type="molecule type" value="Genomic_DNA"/>
</dbReference>